<dbReference type="AlphaFoldDB" id="A0AAD2CXE2"/>
<evidence type="ECO:0000313" key="2">
    <source>
        <dbReference type="Proteomes" id="UP001295684"/>
    </source>
</evidence>
<accession>A0AAD2CXE2</accession>
<reference evidence="1" key="1">
    <citation type="submission" date="2023-07" db="EMBL/GenBank/DDBJ databases">
        <authorList>
            <consortium name="AG Swart"/>
            <person name="Singh M."/>
            <person name="Singh A."/>
            <person name="Seah K."/>
            <person name="Emmerich C."/>
        </authorList>
    </citation>
    <scope>NUCLEOTIDE SEQUENCE</scope>
    <source>
        <strain evidence="1">DP1</strain>
    </source>
</reference>
<keyword evidence="2" id="KW-1185">Reference proteome</keyword>
<comment type="caution">
    <text evidence="1">The sequence shown here is derived from an EMBL/GenBank/DDBJ whole genome shotgun (WGS) entry which is preliminary data.</text>
</comment>
<gene>
    <name evidence="1" type="ORF">ECRASSUSDP1_LOCUS15123</name>
</gene>
<evidence type="ECO:0000313" key="1">
    <source>
        <dbReference type="EMBL" id="CAI2373775.1"/>
    </source>
</evidence>
<organism evidence="1 2">
    <name type="scientific">Euplotes crassus</name>
    <dbReference type="NCBI Taxonomy" id="5936"/>
    <lineage>
        <taxon>Eukaryota</taxon>
        <taxon>Sar</taxon>
        <taxon>Alveolata</taxon>
        <taxon>Ciliophora</taxon>
        <taxon>Intramacronucleata</taxon>
        <taxon>Spirotrichea</taxon>
        <taxon>Hypotrichia</taxon>
        <taxon>Euplotida</taxon>
        <taxon>Euplotidae</taxon>
        <taxon>Moneuplotes</taxon>
    </lineage>
</organism>
<dbReference type="Proteomes" id="UP001295684">
    <property type="component" value="Unassembled WGS sequence"/>
</dbReference>
<protein>
    <submittedName>
        <fullName evidence="1">Uncharacterized protein</fullName>
    </submittedName>
</protein>
<proteinExistence type="predicted"/>
<name>A0AAD2CXE2_EUPCR</name>
<sequence length="186" mass="21058">MTKKSTNIKLTKDSKLNMKCLSKIMELITRACHINRFTIRSTDLQKYLICGRHIRDISFEKCTIPAQTFSHTFKNYPLKLLETPPDSNPESPRILKNNLNNLNFSGCTPDKLSDLELIINILGGIANSNFTKTLRCINYFSLNSILGHETIPEATGLHSSQINVEEKSGSVFVTLNQSQFLYKFNG</sequence>
<dbReference type="EMBL" id="CAMPGE010015134">
    <property type="protein sequence ID" value="CAI2373775.1"/>
    <property type="molecule type" value="Genomic_DNA"/>
</dbReference>